<feature type="region of interest" description="Disordered" evidence="1">
    <location>
        <begin position="1"/>
        <end position="63"/>
    </location>
</feature>
<evidence type="ECO:0000313" key="2">
    <source>
        <dbReference type="EMBL" id="KAK5628373.1"/>
    </source>
</evidence>
<name>A0AAN7Z669_9PEZI</name>
<organism evidence="2 3">
    <name type="scientific">Xylaria bambusicola</name>
    <dbReference type="NCBI Taxonomy" id="326684"/>
    <lineage>
        <taxon>Eukaryota</taxon>
        <taxon>Fungi</taxon>
        <taxon>Dikarya</taxon>
        <taxon>Ascomycota</taxon>
        <taxon>Pezizomycotina</taxon>
        <taxon>Sordariomycetes</taxon>
        <taxon>Xylariomycetidae</taxon>
        <taxon>Xylariales</taxon>
        <taxon>Xylariaceae</taxon>
        <taxon>Xylaria</taxon>
    </lineage>
</organism>
<dbReference type="Proteomes" id="UP001305414">
    <property type="component" value="Unassembled WGS sequence"/>
</dbReference>
<comment type="caution">
    <text evidence="2">The sequence shown here is derived from an EMBL/GenBank/DDBJ whole genome shotgun (WGS) entry which is preliminary data.</text>
</comment>
<dbReference type="EMBL" id="JAWHQM010000008">
    <property type="protein sequence ID" value="KAK5628373.1"/>
    <property type="molecule type" value="Genomic_DNA"/>
</dbReference>
<feature type="compositionally biased region" description="Polar residues" evidence="1">
    <location>
        <begin position="16"/>
        <end position="26"/>
    </location>
</feature>
<keyword evidence="3" id="KW-1185">Reference proteome</keyword>
<proteinExistence type="predicted"/>
<evidence type="ECO:0000256" key="1">
    <source>
        <dbReference type="SAM" id="MobiDB-lite"/>
    </source>
</evidence>
<accession>A0AAN7Z669</accession>
<feature type="compositionally biased region" description="Basic and acidic residues" evidence="1">
    <location>
        <begin position="1"/>
        <end position="14"/>
    </location>
</feature>
<evidence type="ECO:0000313" key="3">
    <source>
        <dbReference type="Proteomes" id="UP001305414"/>
    </source>
</evidence>
<gene>
    <name evidence="2" type="ORF">RRF57_004088</name>
</gene>
<sequence length="63" mass="6961">MPNVEIKNENRLGRSPDQSQQRQAGITTRVGMPTAFPRLAHMHPDKPPFLTGTTIRGHAARDG</sequence>
<reference evidence="2 3" key="1">
    <citation type="submission" date="2023-10" db="EMBL/GenBank/DDBJ databases">
        <title>Draft genome sequence of Xylaria bambusicola isolate GMP-LS, the root and basal stem rot pathogen of sugarcane in Indonesia.</title>
        <authorList>
            <person name="Selvaraj P."/>
            <person name="Muralishankar V."/>
            <person name="Muruganantham S."/>
            <person name="Sp S."/>
            <person name="Haryani S."/>
            <person name="Lau K.J.X."/>
            <person name="Naqvi N.I."/>
        </authorList>
    </citation>
    <scope>NUCLEOTIDE SEQUENCE [LARGE SCALE GENOMIC DNA]</scope>
    <source>
        <strain evidence="2">GMP-LS</strain>
    </source>
</reference>
<dbReference type="AlphaFoldDB" id="A0AAN7Z669"/>
<protein>
    <submittedName>
        <fullName evidence="2">Uncharacterized protein</fullName>
    </submittedName>
</protein>